<reference evidence="1" key="1">
    <citation type="submission" date="2015-11" db="EMBL/GenBank/DDBJ databases">
        <title>De novo transcriptome assembly of four potential Pierce s Disease insect vectors from Arizona vineyards.</title>
        <authorList>
            <person name="Tassone E.E."/>
        </authorList>
    </citation>
    <scope>NUCLEOTIDE SEQUENCE</scope>
</reference>
<dbReference type="PANTHER" id="PTHR10151:SF120">
    <property type="entry name" value="BIS(5'-ADENOSYL)-TRIPHOSPHATASE"/>
    <property type="match status" value="1"/>
</dbReference>
<evidence type="ECO:0000313" key="1">
    <source>
        <dbReference type="EMBL" id="JAS48667.1"/>
    </source>
</evidence>
<proteinExistence type="predicted"/>
<dbReference type="EMBL" id="GECZ01021102">
    <property type="protein sequence ID" value="JAS48667.1"/>
    <property type="molecule type" value="Transcribed_RNA"/>
</dbReference>
<sequence>FAQCEIPERYHYKRCDRAPPILLRADLGYLIRSQPINQPGQHGYDPAIPAMRAFFMAMGPIFEENLTIEPFECIHIFPLVAHILQLNDPPIRPNGTLCTLQKILKKG</sequence>
<gene>
    <name evidence="1" type="ORF">g.2530</name>
</gene>
<dbReference type="PANTHER" id="PTHR10151">
    <property type="entry name" value="ECTONUCLEOTIDE PYROPHOSPHATASE/PHOSPHODIESTERASE"/>
    <property type="match status" value="1"/>
</dbReference>
<dbReference type="AlphaFoldDB" id="A0A1B6FEQ0"/>
<accession>A0A1B6FEQ0</accession>
<dbReference type="Gene3D" id="3.40.720.10">
    <property type="entry name" value="Alkaline Phosphatase, subunit A"/>
    <property type="match status" value="1"/>
</dbReference>
<dbReference type="SUPFAM" id="SSF53649">
    <property type="entry name" value="Alkaline phosphatase-like"/>
    <property type="match status" value="1"/>
</dbReference>
<dbReference type="GO" id="GO:0016787">
    <property type="term" value="F:hydrolase activity"/>
    <property type="evidence" value="ECO:0007669"/>
    <property type="project" value="UniProtKB-ARBA"/>
</dbReference>
<name>A0A1B6FEQ0_9HEMI</name>
<organism evidence="1">
    <name type="scientific">Cuerna arida</name>
    <dbReference type="NCBI Taxonomy" id="1464854"/>
    <lineage>
        <taxon>Eukaryota</taxon>
        <taxon>Metazoa</taxon>
        <taxon>Ecdysozoa</taxon>
        <taxon>Arthropoda</taxon>
        <taxon>Hexapoda</taxon>
        <taxon>Insecta</taxon>
        <taxon>Pterygota</taxon>
        <taxon>Neoptera</taxon>
        <taxon>Paraneoptera</taxon>
        <taxon>Hemiptera</taxon>
        <taxon>Auchenorrhyncha</taxon>
        <taxon>Membracoidea</taxon>
        <taxon>Cicadellidae</taxon>
        <taxon>Cicadellinae</taxon>
        <taxon>Proconiini</taxon>
        <taxon>Cuerna</taxon>
    </lineage>
</organism>
<feature type="non-terminal residue" evidence="1">
    <location>
        <position position="1"/>
    </location>
</feature>
<protein>
    <submittedName>
        <fullName evidence="1">Uncharacterized protein</fullName>
    </submittedName>
</protein>
<feature type="non-terminal residue" evidence="1">
    <location>
        <position position="107"/>
    </location>
</feature>
<dbReference type="InterPro" id="IPR017850">
    <property type="entry name" value="Alkaline_phosphatase_core_sf"/>
</dbReference>